<dbReference type="AlphaFoldDB" id="A0A563W4P7"/>
<dbReference type="EMBL" id="CAACVJ010000687">
    <property type="protein sequence ID" value="VEP18503.1"/>
    <property type="molecule type" value="Genomic_DNA"/>
</dbReference>
<proteinExistence type="predicted"/>
<evidence type="ECO:0000313" key="1">
    <source>
        <dbReference type="EMBL" id="VEP18503.1"/>
    </source>
</evidence>
<keyword evidence="2" id="KW-1185">Reference proteome</keyword>
<protein>
    <submittedName>
        <fullName evidence="1">Uncharacterized protein</fullName>
    </submittedName>
</protein>
<name>A0A563W4P7_9CYAN</name>
<reference evidence="1 2" key="1">
    <citation type="submission" date="2019-01" db="EMBL/GenBank/DDBJ databases">
        <authorList>
            <person name="Brito A."/>
        </authorList>
    </citation>
    <scope>NUCLEOTIDE SEQUENCE [LARGE SCALE GENOMIC DNA]</scope>
    <source>
        <strain evidence="1">1</strain>
    </source>
</reference>
<sequence length="43" mass="4882">MLLTICSLIKLRKGSLILEIVKYSNSEKTIEVIKHHSFGLDLP</sequence>
<gene>
    <name evidence="1" type="ORF">H1P_80058</name>
</gene>
<organism evidence="1 2">
    <name type="scientific">Hyella patelloides LEGE 07179</name>
    <dbReference type="NCBI Taxonomy" id="945734"/>
    <lineage>
        <taxon>Bacteria</taxon>
        <taxon>Bacillati</taxon>
        <taxon>Cyanobacteriota</taxon>
        <taxon>Cyanophyceae</taxon>
        <taxon>Pleurocapsales</taxon>
        <taxon>Hyellaceae</taxon>
        <taxon>Hyella</taxon>
    </lineage>
</organism>
<dbReference type="Proteomes" id="UP000320055">
    <property type="component" value="Unassembled WGS sequence"/>
</dbReference>
<accession>A0A563W4P7</accession>
<evidence type="ECO:0000313" key="2">
    <source>
        <dbReference type="Proteomes" id="UP000320055"/>
    </source>
</evidence>